<evidence type="ECO:0000256" key="5">
    <source>
        <dbReference type="ARBA" id="ARBA00023237"/>
    </source>
</evidence>
<evidence type="ECO:0000313" key="7">
    <source>
        <dbReference type="EMBL" id="NER12406.1"/>
    </source>
</evidence>
<keyword evidence="5" id="KW-0998">Cell outer membrane</keyword>
<evidence type="ECO:0000256" key="3">
    <source>
        <dbReference type="ARBA" id="ARBA00022729"/>
    </source>
</evidence>
<comment type="caution">
    <text evidence="7">The sequence shown here is derived from an EMBL/GenBank/DDBJ whole genome shotgun (WGS) entry which is preliminary data.</text>
</comment>
<comment type="subcellular location">
    <subcellularLocation>
        <location evidence="1">Membrane</location>
    </subcellularLocation>
</comment>
<keyword evidence="4" id="KW-0472">Membrane</keyword>
<dbReference type="Gene3D" id="2.40.160.50">
    <property type="entry name" value="membrane protein fhac: a member of the omp85/tpsb transporter family"/>
    <property type="match status" value="1"/>
</dbReference>
<gene>
    <name evidence="7" type="ORF">GWK08_03050</name>
</gene>
<name>A0A6P0UPU9_9FLAO</name>
<keyword evidence="3" id="KW-0732">Signal</keyword>
<dbReference type="GO" id="GO:0019867">
    <property type="term" value="C:outer membrane"/>
    <property type="evidence" value="ECO:0007669"/>
    <property type="project" value="InterPro"/>
</dbReference>
<dbReference type="Pfam" id="PF01103">
    <property type="entry name" value="Omp85"/>
    <property type="match status" value="1"/>
</dbReference>
<keyword evidence="8" id="KW-1185">Reference proteome</keyword>
<evidence type="ECO:0000313" key="8">
    <source>
        <dbReference type="Proteomes" id="UP000468581"/>
    </source>
</evidence>
<dbReference type="InterPro" id="IPR000184">
    <property type="entry name" value="Bac_surfAg_D15"/>
</dbReference>
<evidence type="ECO:0000256" key="4">
    <source>
        <dbReference type="ARBA" id="ARBA00023136"/>
    </source>
</evidence>
<dbReference type="PANTHER" id="PTHR12815:SF47">
    <property type="entry name" value="TRANSLOCATION AND ASSEMBLY MODULE SUBUNIT TAMA"/>
    <property type="match status" value="1"/>
</dbReference>
<dbReference type="AlphaFoldDB" id="A0A6P0UPU9"/>
<reference evidence="7 8" key="1">
    <citation type="submission" date="2020-01" db="EMBL/GenBank/DDBJ databases">
        <title>Leptobacterium flavescens.</title>
        <authorList>
            <person name="Wang G."/>
        </authorList>
    </citation>
    <scope>NUCLEOTIDE SEQUENCE [LARGE SCALE GENOMIC DNA]</scope>
    <source>
        <strain evidence="7 8">KCTC 22160</strain>
    </source>
</reference>
<dbReference type="EMBL" id="JAABOO010000001">
    <property type="protein sequence ID" value="NER12406.1"/>
    <property type="molecule type" value="Genomic_DNA"/>
</dbReference>
<evidence type="ECO:0000256" key="2">
    <source>
        <dbReference type="ARBA" id="ARBA00022692"/>
    </source>
</evidence>
<dbReference type="Proteomes" id="UP000468581">
    <property type="component" value="Unassembled WGS sequence"/>
</dbReference>
<protein>
    <submittedName>
        <fullName evidence="7">BamA/TamA family outer membrane protein</fullName>
    </submittedName>
</protein>
<keyword evidence="2" id="KW-0812">Transmembrane</keyword>
<evidence type="ECO:0000259" key="6">
    <source>
        <dbReference type="Pfam" id="PF01103"/>
    </source>
</evidence>
<dbReference type="PROSITE" id="PS51257">
    <property type="entry name" value="PROKAR_LIPOPROTEIN"/>
    <property type="match status" value="1"/>
</dbReference>
<dbReference type="PANTHER" id="PTHR12815">
    <property type="entry name" value="SORTING AND ASSEMBLY MACHINERY SAMM50 PROTEIN FAMILY MEMBER"/>
    <property type="match status" value="1"/>
</dbReference>
<feature type="domain" description="Bacterial surface antigen (D15)" evidence="6">
    <location>
        <begin position="396"/>
        <end position="821"/>
    </location>
</feature>
<accession>A0A6P0UPU9</accession>
<proteinExistence type="predicted"/>
<evidence type="ECO:0000256" key="1">
    <source>
        <dbReference type="ARBA" id="ARBA00004370"/>
    </source>
</evidence>
<organism evidence="7 8">
    <name type="scientific">Leptobacterium flavescens</name>
    <dbReference type="NCBI Taxonomy" id="472055"/>
    <lineage>
        <taxon>Bacteria</taxon>
        <taxon>Pseudomonadati</taxon>
        <taxon>Bacteroidota</taxon>
        <taxon>Flavobacteriia</taxon>
        <taxon>Flavobacteriales</taxon>
        <taxon>Flavobacteriaceae</taxon>
        <taxon>Leptobacterium</taxon>
    </lineage>
</organism>
<dbReference type="InterPro" id="IPR039910">
    <property type="entry name" value="D15-like"/>
</dbReference>
<sequence>MRNFSAKITVFLIILLLSSCNAVKRVKDGELLLTKNTITIDDKKENDEVISNLLLQQPNTSVLSIPLRLHIYNLAEENPDSTYNAWLDRNPKRRARLNRRYSEKQVNELGRYKKGFSNWLKRTGEAPVIIDRGRTLKSTQRLQQYFNFEGYFNNKAHYSIDTVGKKAKRAQVNYFVEKGNAYYLDTISSNIASKELDSIYQLHKDGSFIKQGNRFRRVNFEAERTRLANIFANSGIYRFQPNTSINFNIERDTVAANKDFLMPVELEIDNFYERDGDSLKEIEYKVHTVKKVNIFSEGRDTLNYVDYDNYRIYYKDELKYKPKALTDVVAINPGDVYKESDRSLTTQQISNLRTFKYPNINYTYVDSTDNQLSANIYLSPRPKFSLGFDTDVSHSNIQDFGISFSTSLITRNVFKGAETLEFAVRGSLGSSSDLTGETENQLFNISEVGGDIRLNFPRIFFPLNTDKLIPKYMLPETRISIGTSFQNNIGLDRQSFNNILSYNWRPNAFKRNTLELVNLEFIRNVNIDNFFNVYDNTFNRLNRIAREVGYPAGDDLVIPTEADQFISDVLSNQVPGVPQDSDDFREVRSIDELQRRLTADNLIFASSFTHTRNNRQGFDDNSFSQFRIKLESAGNLLSGIARIIDFNKDDEGNNLVFGVRYSQYVKTEIDYIKYWDLGNDVLAFRSFFGFAVPFGNADNIPFSQSYFGGGSNDNRAWEVYTLGPGTTDNINDFNEANLKIAFNLEYRFNVFGSFKGALFADAGNIWNALDDVENEQATFDDFRSLGELALGTGFGLRYDFNFFVLRFDVGFKTHNPANPAGRRWFREFNFRNAVYNIGINYPF</sequence>